<evidence type="ECO:0000313" key="2">
    <source>
        <dbReference type="Proteomes" id="UP000198935"/>
    </source>
</evidence>
<evidence type="ECO:0000313" key="1">
    <source>
        <dbReference type="EMBL" id="SDZ29291.1"/>
    </source>
</evidence>
<sequence>MIVYEERRMTWLNIYPDSMKNKNILFEKTGEGLAKGMTLASP</sequence>
<dbReference type="EMBL" id="FNPI01000009">
    <property type="protein sequence ID" value="SDZ29291.1"/>
    <property type="molecule type" value="Genomic_DNA"/>
</dbReference>
<organism evidence="1 2">
    <name type="scientific">Evansella caseinilytica</name>
    <dbReference type="NCBI Taxonomy" id="1503961"/>
    <lineage>
        <taxon>Bacteria</taxon>
        <taxon>Bacillati</taxon>
        <taxon>Bacillota</taxon>
        <taxon>Bacilli</taxon>
        <taxon>Bacillales</taxon>
        <taxon>Bacillaceae</taxon>
        <taxon>Evansella</taxon>
    </lineage>
</organism>
<reference evidence="2" key="1">
    <citation type="submission" date="2016-10" db="EMBL/GenBank/DDBJ databases">
        <authorList>
            <person name="Varghese N."/>
            <person name="Submissions S."/>
        </authorList>
    </citation>
    <scope>NUCLEOTIDE SEQUENCE [LARGE SCALE GENOMIC DNA]</scope>
    <source>
        <strain evidence="2">SP</strain>
    </source>
</reference>
<gene>
    <name evidence="1" type="ORF">SAMN05421736_10961</name>
</gene>
<name>A0A1H3RVJ5_9BACI</name>
<dbReference type="AlphaFoldDB" id="A0A1H3RVJ5"/>
<dbReference type="Proteomes" id="UP000198935">
    <property type="component" value="Unassembled WGS sequence"/>
</dbReference>
<protein>
    <submittedName>
        <fullName evidence="1">Uncharacterized protein</fullName>
    </submittedName>
</protein>
<keyword evidence="2" id="KW-1185">Reference proteome</keyword>
<accession>A0A1H3RVJ5</accession>
<proteinExistence type="predicted"/>